<keyword evidence="2" id="KW-1185">Reference proteome</keyword>
<protein>
    <submittedName>
        <fullName evidence="1">Purine nucleoside phosphorylase</fullName>
    </submittedName>
</protein>
<proteinExistence type="predicted"/>
<organism evidence="1 2">
    <name type="scientific">Martelella radicis</name>
    <dbReference type="NCBI Taxonomy" id="1397476"/>
    <lineage>
        <taxon>Bacteria</taxon>
        <taxon>Pseudomonadati</taxon>
        <taxon>Pseudomonadota</taxon>
        <taxon>Alphaproteobacteria</taxon>
        <taxon>Hyphomicrobiales</taxon>
        <taxon>Aurantimonadaceae</taxon>
        <taxon>Martelella</taxon>
    </lineage>
</organism>
<accession>A0A7W6KGA1</accession>
<dbReference type="AlphaFoldDB" id="A0A7W6KGA1"/>
<name>A0A7W6KGA1_9HYPH</name>
<dbReference type="EMBL" id="JACIDZ010000001">
    <property type="protein sequence ID" value="MBB4120696.1"/>
    <property type="molecule type" value="Genomic_DNA"/>
</dbReference>
<sequence>MIPTSKEGGLDQPFWFGAPVVPDDHADLPQASTLYLGAEGDICGVTLGGTEVTLKNHPIGYVLGVYVRVKETGTTAGNIVALW</sequence>
<evidence type="ECO:0000313" key="1">
    <source>
        <dbReference type="EMBL" id="MBB4120696.1"/>
    </source>
</evidence>
<comment type="caution">
    <text evidence="1">The sequence shown here is derived from an EMBL/GenBank/DDBJ whole genome shotgun (WGS) entry which is preliminary data.</text>
</comment>
<dbReference type="RefSeq" id="WP_183482362.1">
    <property type="nucleotide sequence ID" value="NZ_JACIDZ010000001.1"/>
</dbReference>
<gene>
    <name evidence="1" type="ORF">GGR30_000591</name>
</gene>
<evidence type="ECO:0000313" key="2">
    <source>
        <dbReference type="Proteomes" id="UP000530571"/>
    </source>
</evidence>
<reference evidence="1 2" key="1">
    <citation type="submission" date="2020-08" db="EMBL/GenBank/DDBJ databases">
        <title>Genomic Encyclopedia of Type Strains, Phase IV (KMG-IV): sequencing the most valuable type-strain genomes for metagenomic binning, comparative biology and taxonomic classification.</title>
        <authorList>
            <person name="Goeker M."/>
        </authorList>
    </citation>
    <scope>NUCLEOTIDE SEQUENCE [LARGE SCALE GENOMIC DNA]</scope>
    <source>
        <strain evidence="1 2">DSM 28101</strain>
    </source>
</reference>
<dbReference type="Proteomes" id="UP000530571">
    <property type="component" value="Unassembled WGS sequence"/>
</dbReference>